<sequence>MSEPSGRLVWNHSTHISGLIPVLERLTQQTGIKTVTPGALSRSRGRIPQLQLRVSVPIRGGYKLVARKGNSVQEVFVVTDLSQAELEAAILFCLG</sequence>
<protein>
    <submittedName>
        <fullName evidence="1">Metal-binding protein</fullName>
    </submittedName>
</protein>
<dbReference type="EMBL" id="JAFIRA010000083">
    <property type="protein sequence ID" value="MCJ2544581.1"/>
    <property type="molecule type" value="Genomic_DNA"/>
</dbReference>
<reference evidence="1" key="1">
    <citation type="submission" date="2021-02" db="EMBL/GenBank/DDBJ databases">
        <title>The CRISPR/cas machinery reduction and long-range gene transfer in the hot spring cyanobacterium Synechococcus.</title>
        <authorList>
            <person name="Dvorak P."/>
            <person name="Jahodarova E."/>
            <person name="Hasler P."/>
            <person name="Poulickova A."/>
        </authorList>
    </citation>
    <scope>NUCLEOTIDE SEQUENCE</scope>
    <source>
        <strain evidence="1">Rupite</strain>
    </source>
</reference>
<gene>
    <name evidence="1" type="ORF">JX360_17000</name>
</gene>
<dbReference type="RefSeq" id="WP_244353311.1">
    <property type="nucleotide sequence ID" value="NZ_JAFIRA010000083.1"/>
</dbReference>
<dbReference type="PANTHER" id="PTHR47600">
    <property type="entry name" value="NUCLEIC ACID-BINDING, OB-FOLD-LIKE PROTEIN"/>
    <property type="match status" value="1"/>
</dbReference>
<evidence type="ECO:0000313" key="1">
    <source>
        <dbReference type="EMBL" id="MCJ2544581.1"/>
    </source>
</evidence>
<evidence type="ECO:0000313" key="2">
    <source>
        <dbReference type="Proteomes" id="UP000830835"/>
    </source>
</evidence>
<dbReference type="InterPro" id="IPR018664">
    <property type="entry name" value="DUF2103_metal-binding"/>
</dbReference>
<dbReference type="Pfam" id="PF09876">
    <property type="entry name" value="DUF2103"/>
    <property type="match status" value="1"/>
</dbReference>
<accession>A0ABT0CFM0</accession>
<organism evidence="1 2">
    <name type="scientific">Thermostichus vulcanus str. 'Rupite'</name>
    <dbReference type="NCBI Taxonomy" id="2813851"/>
    <lineage>
        <taxon>Bacteria</taxon>
        <taxon>Bacillati</taxon>
        <taxon>Cyanobacteriota</taxon>
        <taxon>Cyanophyceae</taxon>
        <taxon>Thermostichales</taxon>
        <taxon>Thermostichaceae</taxon>
        <taxon>Thermostichus</taxon>
    </lineage>
</organism>
<name>A0ABT0CFM0_THEVL</name>
<keyword evidence="2" id="KW-1185">Reference proteome</keyword>
<comment type="caution">
    <text evidence="1">The sequence shown here is derived from an EMBL/GenBank/DDBJ whole genome shotgun (WGS) entry which is preliminary data.</text>
</comment>
<dbReference type="Proteomes" id="UP000830835">
    <property type="component" value="Unassembled WGS sequence"/>
</dbReference>
<dbReference type="PANTHER" id="PTHR47600:SF1">
    <property type="entry name" value="NUCLEIC ACID-BINDING, OB-FOLD-LIKE PROTEIN"/>
    <property type="match status" value="1"/>
</dbReference>
<proteinExistence type="predicted"/>